<comment type="subcellular location">
    <subcellularLocation>
        <location evidence="1">Cell membrane</location>
        <topology evidence="1">Multi-pass membrane protein</topology>
    </subcellularLocation>
</comment>
<dbReference type="STRING" id="355548.SAMN04487945_3089"/>
<keyword evidence="4 6" id="KW-1133">Transmembrane helix</keyword>
<organism evidence="8 9">
    <name type="scientific">Halobacterium jilantaiense</name>
    <dbReference type="NCBI Taxonomy" id="355548"/>
    <lineage>
        <taxon>Archaea</taxon>
        <taxon>Methanobacteriati</taxon>
        <taxon>Methanobacteriota</taxon>
        <taxon>Stenosarchaea group</taxon>
        <taxon>Halobacteria</taxon>
        <taxon>Halobacteriales</taxon>
        <taxon>Halobacteriaceae</taxon>
        <taxon>Halobacterium</taxon>
    </lineage>
</organism>
<dbReference type="AlphaFoldDB" id="A0A1I0R3C1"/>
<evidence type="ECO:0000313" key="8">
    <source>
        <dbReference type="EMBL" id="SEW34854.1"/>
    </source>
</evidence>
<evidence type="ECO:0000256" key="5">
    <source>
        <dbReference type="ARBA" id="ARBA00023136"/>
    </source>
</evidence>
<dbReference type="InterPro" id="IPR032816">
    <property type="entry name" value="VTT_dom"/>
</dbReference>
<keyword evidence="2" id="KW-1003">Cell membrane</keyword>
<feature type="transmembrane region" description="Helical" evidence="6">
    <location>
        <begin position="196"/>
        <end position="215"/>
    </location>
</feature>
<evidence type="ECO:0000256" key="6">
    <source>
        <dbReference type="SAM" id="Phobius"/>
    </source>
</evidence>
<proteinExistence type="predicted"/>
<dbReference type="InterPro" id="IPR015414">
    <property type="entry name" value="TMEM64"/>
</dbReference>
<dbReference type="Proteomes" id="UP000198518">
    <property type="component" value="Unassembled WGS sequence"/>
</dbReference>
<reference evidence="8 9" key="1">
    <citation type="submission" date="2016-10" db="EMBL/GenBank/DDBJ databases">
        <authorList>
            <person name="de Groot N.N."/>
        </authorList>
    </citation>
    <scope>NUCLEOTIDE SEQUENCE [LARGE SCALE GENOMIC DNA]</scope>
    <source>
        <strain evidence="8 9">CGMCC 1.5337</strain>
    </source>
</reference>
<keyword evidence="3 6" id="KW-0812">Transmembrane</keyword>
<evidence type="ECO:0000259" key="7">
    <source>
        <dbReference type="Pfam" id="PF09335"/>
    </source>
</evidence>
<evidence type="ECO:0000256" key="2">
    <source>
        <dbReference type="ARBA" id="ARBA00022475"/>
    </source>
</evidence>
<protein>
    <submittedName>
        <fullName evidence="8">Uncharacterized membrane protein YdjX, TVP38/TMEM64 family, SNARE-associated domain</fullName>
    </submittedName>
</protein>
<feature type="transmembrane region" description="Helical" evidence="6">
    <location>
        <begin position="12"/>
        <end position="31"/>
    </location>
</feature>
<dbReference type="OrthoDB" id="235837at2157"/>
<feature type="transmembrane region" description="Helical" evidence="6">
    <location>
        <begin position="82"/>
        <end position="108"/>
    </location>
</feature>
<feature type="domain" description="VTT" evidence="7">
    <location>
        <begin position="72"/>
        <end position="189"/>
    </location>
</feature>
<evidence type="ECO:0000256" key="3">
    <source>
        <dbReference type="ARBA" id="ARBA00022692"/>
    </source>
</evidence>
<evidence type="ECO:0000313" key="9">
    <source>
        <dbReference type="Proteomes" id="UP000198518"/>
    </source>
</evidence>
<accession>A0A1I0R3C1</accession>
<keyword evidence="5 6" id="KW-0472">Membrane</keyword>
<dbReference type="PANTHER" id="PTHR12677:SF49">
    <property type="entry name" value="TVP38_TMEM64 FAMILY MEMBRANE PROTEIN"/>
    <property type="match status" value="1"/>
</dbReference>
<evidence type="ECO:0000256" key="4">
    <source>
        <dbReference type="ARBA" id="ARBA00022989"/>
    </source>
</evidence>
<feature type="transmembrane region" description="Helical" evidence="6">
    <location>
        <begin position="51"/>
        <end position="70"/>
    </location>
</feature>
<dbReference type="GO" id="GO:0005886">
    <property type="term" value="C:plasma membrane"/>
    <property type="evidence" value="ECO:0007669"/>
    <property type="project" value="UniProtKB-SubCell"/>
</dbReference>
<sequence>MDIFDSSRSRRRFIVASVGVVVVFAGLYLLVRQHLPFLTNGDELRAFVAGYGVLAPLVFIGLQAAQVLIAPVPGQITAFVSGYLFGGVLGTIYSLIGVTIGSAIAFWLSRRYGRPFVESVIQDDIMKRFDAFVDKAGLPSLFALFLVPGLPDDILCFVSGLTDIPLWKLITVMFLGRAPAYVLVNVSGASLADNNLSLTVALLIVVLGFSAWGVLRRDEIMDALS</sequence>
<name>A0A1I0R3C1_9EURY</name>
<dbReference type="PANTHER" id="PTHR12677">
    <property type="entry name" value="GOLGI APPARATUS MEMBRANE PROTEIN TVP38-RELATED"/>
    <property type="match status" value="1"/>
</dbReference>
<dbReference type="EMBL" id="FOJA01000002">
    <property type="protein sequence ID" value="SEW34854.1"/>
    <property type="molecule type" value="Genomic_DNA"/>
</dbReference>
<dbReference type="Pfam" id="PF09335">
    <property type="entry name" value="VTT_dom"/>
    <property type="match status" value="1"/>
</dbReference>
<keyword evidence="9" id="KW-1185">Reference proteome</keyword>
<gene>
    <name evidence="8" type="ORF">SAMN04487945_3089</name>
</gene>
<evidence type="ECO:0000256" key="1">
    <source>
        <dbReference type="ARBA" id="ARBA00004651"/>
    </source>
</evidence>